<evidence type="ECO:0000313" key="3">
    <source>
        <dbReference type="EMBL" id="CAF3985595.1"/>
    </source>
</evidence>
<dbReference type="OrthoDB" id="6628920at2759"/>
<comment type="caution">
    <text evidence="2">The sequence shown here is derived from an EMBL/GenBank/DDBJ whole genome shotgun (WGS) entry which is preliminary data.</text>
</comment>
<sequence length="342" mass="39415">MNKYTIEQRVQIIKIYYQNNESVRETFRALREFYGRNNRPAESTIRGLVNKFESSGTVTDTKVPVRQRNARSEANIAAVNESVRENSNLSIPRRSQELGISQTSTWRILRKDLGLHPYKIPLTQELKPNDHSLRRRFADWASEQLEVDANLGKKIIFSDEAHFWLNGFVNKQNCRIWSESNPQKIQQLPMHPEKLTVWCGLWSGGIIGPFFFKNDAGSTVTVNGIHDIWFQQDGATCHTAHETINLLKEKFGESIISRKGPVNWPPGSCDLTPLDFFLWGYVKSLCYANKPQTINALQDNIERVIAEIQPDLCERVIENWVQRIHAMKRSRGGHLNDVIFHT</sequence>
<dbReference type="AlphaFoldDB" id="A0A814XY12"/>
<name>A0A814XY12_9BILA</name>
<dbReference type="Proteomes" id="UP000681722">
    <property type="component" value="Unassembled WGS sequence"/>
</dbReference>
<reference evidence="2" key="1">
    <citation type="submission" date="2021-02" db="EMBL/GenBank/DDBJ databases">
        <authorList>
            <person name="Nowell W R."/>
        </authorList>
    </citation>
    <scope>NUCLEOTIDE SEQUENCE</scope>
</reference>
<gene>
    <name evidence="2" type="ORF">GPM918_LOCUS24750</name>
    <name evidence="3" type="ORF">SRO942_LOCUS24753</name>
</gene>
<dbReference type="GO" id="GO:0003676">
    <property type="term" value="F:nucleic acid binding"/>
    <property type="evidence" value="ECO:0007669"/>
    <property type="project" value="InterPro"/>
</dbReference>
<dbReference type="Pfam" id="PF16087">
    <property type="entry name" value="DUF4817"/>
    <property type="match status" value="1"/>
</dbReference>
<protein>
    <recommendedName>
        <fullName evidence="1">DUF4817 domain-containing protein</fullName>
    </recommendedName>
</protein>
<dbReference type="Proteomes" id="UP000663829">
    <property type="component" value="Unassembled WGS sequence"/>
</dbReference>
<dbReference type="PANTHER" id="PTHR47326">
    <property type="entry name" value="TRANSPOSABLE ELEMENT TC3 TRANSPOSASE-LIKE PROTEIN"/>
    <property type="match status" value="1"/>
</dbReference>
<accession>A0A814XY12</accession>
<proteinExistence type="predicted"/>
<evidence type="ECO:0000259" key="1">
    <source>
        <dbReference type="Pfam" id="PF16087"/>
    </source>
</evidence>
<evidence type="ECO:0000313" key="2">
    <source>
        <dbReference type="EMBL" id="CAF1222321.1"/>
    </source>
</evidence>
<keyword evidence="4" id="KW-1185">Reference proteome</keyword>
<dbReference type="EMBL" id="CAJOBC010009349">
    <property type="protein sequence ID" value="CAF3985595.1"/>
    <property type="molecule type" value="Genomic_DNA"/>
</dbReference>
<dbReference type="Gene3D" id="3.30.420.10">
    <property type="entry name" value="Ribonuclease H-like superfamily/Ribonuclease H"/>
    <property type="match status" value="1"/>
</dbReference>
<dbReference type="InterPro" id="IPR032135">
    <property type="entry name" value="DUF4817"/>
</dbReference>
<dbReference type="PANTHER" id="PTHR47326:SF1">
    <property type="entry name" value="HTH PSQ-TYPE DOMAIN-CONTAINING PROTEIN"/>
    <property type="match status" value="1"/>
</dbReference>
<organism evidence="2 4">
    <name type="scientific">Didymodactylos carnosus</name>
    <dbReference type="NCBI Taxonomy" id="1234261"/>
    <lineage>
        <taxon>Eukaryota</taxon>
        <taxon>Metazoa</taxon>
        <taxon>Spiralia</taxon>
        <taxon>Gnathifera</taxon>
        <taxon>Rotifera</taxon>
        <taxon>Eurotatoria</taxon>
        <taxon>Bdelloidea</taxon>
        <taxon>Philodinida</taxon>
        <taxon>Philodinidae</taxon>
        <taxon>Didymodactylos</taxon>
    </lineage>
</organism>
<dbReference type="InterPro" id="IPR036397">
    <property type="entry name" value="RNaseH_sf"/>
</dbReference>
<evidence type="ECO:0000313" key="4">
    <source>
        <dbReference type="Proteomes" id="UP000663829"/>
    </source>
</evidence>
<feature type="domain" description="DUF4817" evidence="1">
    <location>
        <begin position="5"/>
        <end position="59"/>
    </location>
</feature>
<dbReference type="EMBL" id="CAJNOQ010009346">
    <property type="protein sequence ID" value="CAF1222321.1"/>
    <property type="molecule type" value="Genomic_DNA"/>
</dbReference>